<dbReference type="EMBL" id="CP013652">
    <property type="protein sequence ID" value="ALS21925.1"/>
    <property type="molecule type" value="Genomic_DNA"/>
</dbReference>
<feature type="domain" description="HTH lysR-type" evidence="5">
    <location>
        <begin position="1"/>
        <end position="58"/>
    </location>
</feature>
<dbReference type="SUPFAM" id="SSF46785">
    <property type="entry name" value="Winged helix' DNA-binding domain"/>
    <property type="match status" value="1"/>
</dbReference>
<dbReference type="GO" id="GO:0003700">
    <property type="term" value="F:DNA-binding transcription factor activity"/>
    <property type="evidence" value="ECO:0007669"/>
    <property type="project" value="InterPro"/>
</dbReference>
<dbReference type="AlphaFoldDB" id="A0A0U2W340"/>
<keyword evidence="4" id="KW-0804">Transcription</keyword>
<dbReference type="CDD" id="cd05466">
    <property type="entry name" value="PBP2_LTTR_substrate"/>
    <property type="match status" value="1"/>
</dbReference>
<dbReference type="STRING" id="162209.IJ22_15490"/>
<evidence type="ECO:0000256" key="3">
    <source>
        <dbReference type="ARBA" id="ARBA00023125"/>
    </source>
</evidence>
<dbReference type="RefSeq" id="WP_062408295.1">
    <property type="nucleotide sequence ID" value="NZ_CP013652.1"/>
</dbReference>
<dbReference type="KEGG" id="pnp:IJ22_15490"/>
<evidence type="ECO:0000313" key="6">
    <source>
        <dbReference type="EMBL" id="ALS21925.1"/>
    </source>
</evidence>
<dbReference type="SUPFAM" id="SSF53850">
    <property type="entry name" value="Periplasmic binding protein-like II"/>
    <property type="match status" value="1"/>
</dbReference>
<dbReference type="InterPro" id="IPR036390">
    <property type="entry name" value="WH_DNA-bd_sf"/>
</dbReference>
<dbReference type="Proteomes" id="UP000061660">
    <property type="component" value="Chromosome"/>
</dbReference>
<dbReference type="InterPro" id="IPR036388">
    <property type="entry name" value="WH-like_DNA-bd_sf"/>
</dbReference>
<organism evidence="6 7">
    <name type="scientific">Paenibacillus naphthalenovorans</name>
    <dbReference type="NCBI Taxonomy" id="162209"/>
    <lineage>
        <taxon>Bacteria</taxon>
        <taxon>Bacillati</taxon>
        <taxon>Bacillota</taxon>
        <taxon>Bacilli</taxon>
        <taxon>Bacillales</taxon>
        <taxon>Paenibacillaceae</taxon>
        <taxon>Paenibacillus</taxon>
    </lineage>
</organism>
<proteinExistence type="inferred from homology"/>
<comment type="similarity">
    <text evidence="1">Belongs to the LysR transcriptional regulatory family.</text>
</comment>
<dbReference type="GO" id="GO:0003677">
    <property type="term" value="F:DNA binding"/>
    <property type="evidence" value="ECO:0007669"/>
    <property type="project" value="UniProtKB-KW"/>
</dbReference>
<evidence type="ECO:0000256" key="1">
    <source>
        <dbReference type="ARBA" id="ARBA00009437"/>
    </source>
</evidence>
<dbReference type="InterPro" id="IPR000847">
    <property type="entry name" value="LysR_HTH_N"/>
</dbReference>
<dbReference type="Pfam" id="PF03466">
    <property type="entry name" value="LysR_substrate"/>
    <property type="match status" value="1"/>
</dbReference>
<reference evidence="6 7" key="2">
    <citation type="journal article" date="2016" name="Genome Announc.">
        <title>Complete Genome Sequences of Two Interactive Moderate Thermophiles, Paenibacillus napthalenovorans 32O-Y and Paenibacillus sp. 32O-W.</title>
        <authorList>
            <person name="Butler R.R.III."/>
            <person name="Wang J."/>
            <person name="Stark B.C."/>
            <person name="Pombert J.F."/>
        </authorList>
    </citation>
    <scope>NUCLEOTIDE SEQUENCE [LARGE SCALE GENOMIC DNA]</scope>
    <source>
        <strain evidence="6 7">32O-Y</strain>
    </source>
</reference>
<dbReference type="Gene3D" id="1.10.10.10">
    <property type="entry name" value="Winged helix-like DNA-binding domain superfamily/Winged helix DNA-binding domain"/>
    <property type="match status" value="1"/>
</dbReference>
<dbReference type="Pfam" id="PF00126">
    <property type="entry name" value="HTH_1"/>
    <property type="match status" value="1"/>
</dbReference>
<evidence type="ECO:0000256" key="4">
    <source>
        <dbReference type="ARBA" id="ARBA00023163"/>
    </source>
</evidence>
<dbReference type="OrthoDB" id="9803735at2"/>
<keyword evidence="3" id="KW-0238">DNA-binding</keyword>
<evidence type="ECO:0000259" key="5">
    <source>
        <dbReference type="PROSITE" id="PS50931"/>
    </source>
</evidence>
<name>A0A0U2W340_9BACL</name>
<dbReference type="PATRIC" id="fig|162209.4.peg.1641"/>
<accession>A0A0U2W340</accession>
<evidence type="ECO:0000313" key="7">
    <source>
        <dbReference type="Proteomes" id="UP000061660"/>
    </source>
</evidence>
<sequence length="299" mass="34202">MEIHQLEYFLAVEKYRNFSTASLEICVSQSTLSQQIKKLEDELGVKLFIRYSRSVRLTPAGEDFLVHAQRIVSEIQQSRETIQKYISFDKGSIKIGVFPNMACLGLNKIITSFFRTYPGIDFEIHTANTDDLLKGLREKKVNVAFINSPFPNHFEIDFFPLMNDHIVMLISSQHPLANESFVDLSDLSREKFLMIKTNAWFRNTLIHACNDAGFEPNVIFDTNDVEIIRSFAEDGVGVALMGYRVARCMSNPNNSIVPIRQMFERQSGLAIPKSTRPPLAASLFRDFTLKEMSRTLNSW</sequence>
<dbReference type="PANTHER" id="PTHR30419">
    <property type="entry name" value="HTH-TYPE TRANSCRIPTIONAL REGULATOR YBHD"/>
    <property type="match status" value="1"/>
</dbReference>
<evidence type="ECO:0000256" key="2">
    <source>
        <dbReference type="ARBA" id="ARBA00023015"/>
    </source>
</evidence>
<dbReference type="InterPro" id="IPR005119">
    <property type="entry name" value="LysR_subst-bd"/>
</dbReference>
<gene>
    <name evidence="6" type="ORF">IJ22_15490</name>
</gene>
<dbReference type="Gene3D" id="3.40.190.290">
    <property type="match status" value="1"/>
</dbReference>
<dbReference type="GO" id="GO:0005829">
    <property type="term" value="C:cytosol"/>
    <property type="evidence" value="ECO:0007669"/>
    <property type="project" value="TreeGrafter"/>
</dbReference>
<dbReference type="PRINTS" id="PR00039">
    <property type="entry name" value="HTHLYSR"/>
</dbReference>
<keyword evidence="7" id="KW-1185">Reference proteome</keyword>
<reference evidence="7" key="1">
    <citation type="submission" date="2015-12" db="EMBL/GenBank/DDBJ databases">
        <title>Complete genome sequences of two moderately thermophilic Paenibacillus species.</title>
        <authorList>
            <person name="Butler R.III."/>
            <person name="Wang J."/>
            <person name="Stark B.C."/>
            <person name="Pombert J.-F."/>
        </authorList>
    </citation>
    <scope>NUCLEOTIDE SEQUENCE [LARGE SCALE GENOMIC DNA]</scope>
    <source>
        <strain evidence="7">32O-Y</strain>
    </source>
</reference>
<dbReference type="FunFam" id="1.10.10.10:FF:000001">
    <property type="entry name" value="LysR family transcriptional regulator"/>
    <property type="match status" value="1"/>
</dbReference>
<dbReference type="PROSITE" id="PS50931">
    <property type="entry name" value="HTH_LYSR"/>
    <property type="match status" value="1"/>
</dbReference>
<dbReference type="InterPro" id="IPR050950">
    <property type="entry name" value="HTH-type_LysR_regulators"/>
</dbReference>
<protein>
    <submittedName>
        <fullName evidence="6">LysR family transcriptional regulator</fullName>
    </submittedName>
</protein>
<keyword evidence="2" id="KW-0805">Transcription regulation</keyword>